<gene>
    <name evidence="1" type="ORF">SDC9_193333</name>
</gene>
<comment type="caution">
    <text evidence="1">The sequence shown here is derived from an EMBL/GenBank/DDBJ whole genome shotgun (WGS) entry which is preliminary data.</text>
</comment>
<accession>A0A645I4T1</accession>
<evidence type="ECO:0000313" key="1">
    <source>
        <dbReference type="EMBL" id="MPN45762.1"/>
    </source>
</evidence>
<name>A0A645I4T1_9ZZZZ</name>
<dbReference type="AlphaFoldDB" id="A0A645I4T1"/>
<organism evidence="1">
    <name type="scientific">bioreactor metagenome</name>
    <dbReference type="NCBI Taxonomy" id="1076179"/>
    <lineage>
        <taxon>unclassified sequences</taxon>
        <taxon>metagenomes</taxon>
        <taxon>ecological metagenomes</taxon>
    </lineage>
</organism>
<proteinExistence type="predicted"/>
<reference evidence="1" key="1">
    <citation type="submission" date="2019-08" db="EMBL/GenBank/DDBJ databases">
        <authorList>
            <person name="Kucharzyk K."/>
            <person name="Murdoch R.W."/>
            <person name="Higgins S."/>
            <person name="Loffler F."/>
        </authorList>
    </citation>
    <scope>NUCLEOTIDE SEQUENCE</scope>
</reference>
<protein>
    <submittedName>
        <fullName evidence="1">Uncharacterized protein</fullName>
    </submittedName>
</protein>
<sequence>MIIDHIDVAGFRIGHDRGDTHRGDRLIVFFGQLHRDETVRRQVPVGIFARQPDRHRAGGLVHPVVDEIDGSLPGIGFAVGRNDGDQRFGLSFRIAEAVQIIAFGNRKTDIDRVDLNDIGQRIRSRRRHIIAHRIVGPADLARDRSIDLGVAQFIFGPHHRRLGFPHFGLGEFNQAGGVVQFGLRHRLLVE</sequence>
<dbReference type="EMBL" id="VSSQ01105891">
    <property type="protein sequence ID" value="MPN45762.1"/>
    <property type="molecule type" value="Genomic_DNA"/>
</dbReference>